<comment type="similarity">
    <text evidence="6">Belongs to the YccS/YhfK family.</text>
</comment>
<reference evidence="9" key="1">
    <citation type="journal article" date="2021" name="Front. Microbiol.">
        <title>Comprehensive Comparative Genomics and Phenotyping of Methylobacterium Species.</title>
        <authorList>
            <person name="Alessa O."/>
            <person name="Ogura Y."/>
            <person name="Fujitani Y."/>
            <person name="Takami H."/>
            <person name="Hayashi T."/>
            <person name="Sahin N."/>
            <person name="Tani A."/>
        </authorList>
    </citation>
    <scope>NUCLEOTIDE SEQUENCE</scope>
    <source>
        <strain evidence="9">DSM 17168</strain>
    </source>
</reference>
<protein>
    <recommendedName>
        <fullName evidence="8">Integral membrane bound transporter domain-containing protein</fullName>
    </recommendedName>
</protein>
<dbReference type="EMBL" id="BPQQ01000048">
    <property type="protein sequence ID" value="GJE02146.1"/>
    <property type="molecule type" value="Genomic_DNA"/>
</dbReference>
<feature type="transmembrane region" description="Helical" evidence="7">
    <location>
        <begin position="133"/>
        <end position="157"/>
    </location>
</feature>
<dbReference type="PANTHER" id="PTHR30509:SF9">
    <property type="entry name" value="MULTIDRUG RESISTANCE PROTEIN MDTO"/>
    <property type="match status" value="1"/>
</dbReference>
<evidence type="ECO:0000256" key="6">
    <source>
        <dbReference type="ARBA" id="ARBA00043993"/>
    </source>
</evidence>
<keyword evidence="4 7" id="KW-1133">Transmembrane helix</keyword>
<evidence type="ECO:0000256" key="3">
    <source>
        <dbReference type="ARBA" id="ARBA00022692"/>
    </source>
</evidence>
<evidence type="ECO:0000313" key="10">
    <source>
        <dbReference type="Proteomes" id="UP001055153"/>
    </source>
</evidence>
<sequence>MTTRFPFAQRLRTWLQTRLQTRLQIRLTARRAILTQAARMTVASLATYVFAEALGLPQAFWAVVSALIVTQGSLGGSLKAAFDRFLGSVLGAVYGGAVALALPHQGSVSSAVALVVAVAPLAVAAAHSAGFRVAPITAVIVLLSTTGATLGPLVFALDRILEVGLGCAIGLAASLLVAPARATRAARGQAARTARLLADQFDALGRLDDAAIDAAELPLATRRSLDRLEVLVAEAARERRSRLAAEADPGPLARTLLRLRHDAVVLRRATREVDLGPDLAGPWLSAAQAAALRLRAIAAALDARGHPPAEDPALADAIAAYRAAIDERRRRHLTRDLSIDGVGQIFWIAFSLDQLRRNLDDLAARAAEGVATG</sequence>
<reference evidence="9" key="2">
    <citation type="submission" date="2021-08" db="EMBL/GenBank/DDBJ databases">
        <authorList>
            <person name="Tani A."/>
            <person name="Ola A."/>
            <person name="Ogura Y."/>
            <person name="Katsura K."/>
            <person name="Hayashi T."/>
        </authorList>
    </citation>
    <scope>NUCLEOTIDE SEQUENCE</scope>
    <source>
        <strain evidence="9">DSM 17168</strain>
    </source>
</reference>
<feature type="transmembrane region" description="Helical" evidence="7">
    <location>
        <begin position="108"/>
        <end position="126"/>
    </location>
</feature>
<feature type="domain" description="Integral membrane bound transporter" evidence="8">
    <location>
        <begin position="47"/>
        <end position="172"/>
    </location>
</feature>
<proteinExistence type="inferred from homology"/>
<evidence type="ECO:0000256" key="4">
    <source>
        <dbReference type="ARBA" id="ARBA00022989"/>
    </source>
</evidence>
<evidence type="ECO:0000256" key="5">
    <source>
        <dbReference type="ARBA" id="ARBA00023136"/>
    </source>
</evidence>
<evidence type="ECO:0000256" key="2">
    <source>
        <dbReference type="ARBA" id="ARBA00022475"/>
    </source>
</evidence>
<accession>A0ABQ4SIH2</accession>
<keyword evidence="5 7" id="KW-0472">Membrane</keyword>
<evidence type="ECO:0000259" key="8">
    <source>
        <dbReference type="Pfam" id="PF13515"/>
    </source>
</evidence>
<keyword evidence="3 7" id="KW-0812">Transmembrane</keyword>
<dbReference type="RefSeq" id="WP_238237599.1">
    <property type="nucleotide sequence ID" value="NZ_BPQQ01000048.1"/>
</dbReference>
<comment type="subcellular location">
    <subcellularLocation>
        <location evidence="1">Cell membrane</location>
        <topology evidence="1">Multi-pass membrane protein</topology>
    </subcellularLocation>
</comment>
<name>A0ABQ4SIH2_9HYPH</name>
<keyword evidence="10" id="KW-1185">Reference proteome</keyword>
<gene>
    <name evidence="9" type="ORF">GMJLKIPL_4090</name>
</gene>
<dbReference type="Pfam" id="PF13515">
    <property type="entry name" value="FUSC_2"/>
    <property type="match status" value="1"/>
</dbReference>
<evidence type="ECO:0000313" key="9">
    <source>
        <dbReference type="EMBL" id="GJE02146.1"/>
    </source>
</evidence>
<keyword evidence="2" id="KW-1003">Cell membrane</keyword>
<feature type="transmembrane region" description="Helical" evidence="7">
    <location>
        <begin position="85"/>
        <end position="102"/>
    </location>
</feature>
<dbReference type="InterPro" id="IPR049453">
    <property type="entry name" value="Memb_transporter_dom"/>
</dbReference>
<feature type="transmembrane region" description="Helical" evidence="7">
    <location>
        <begin position="163"/>
        <end position="182"/>
    </location>
</feature>
<dbReference type="PANTHER" id="PTHR30509">
    <property type="entry name" value="P-HYDROXYBENZOIC ACID EFFLUX PUMP SUBUNIT-RELATED"/>
    <property type="match status" value="1"/>
</dbReference>
<evidence type="ECO:0000256" key="1">
    <source>
        <dbReference type="ARBA" id="ARBA00004651"/>
    </source>
</evidence>
<feature type="transmembrane region" description="Helical" evidence="7">
    <location>
        <begin position="59"/>
        <end position="78"/>
    </location>
</feature>
<evidence type="ECO:0000256" key="7">
    <source>
        <dbReference type="SAM" id="Phobius"/>
    </source>
</evidence>
<comment type="caution">
    <text evidence="9">The sequence shown here is derived from an EMBL/GenBank/DDBJ whole genome shotgun (WGS) entry which is preliminary data.</text>
</comment>
<organism evidence="9 10">
    <name type="scientific">Methylobacterium isbiliense</name>
    <dbReference type="NCBI Taxonomy" id="315478"/>
    <lineage>
        <taxon>Bacteria</taxon>
        <taxon>Pseudomonadati</taxon>
        <taxon>Pseudomonadota</taxon>
        <taxon>Alphaproteobacteria</taxon>
        <taxon>Hyphomicrobiales</taxon>
        <taxon>Methylobacteriaceae</taxon>
        <taxon>Methylobacterium</taxon>
    </lineage>
</organism>
<dbReference type="Proteomes" id="UP001055153">
    <property type="component" value="Unassembled WGS sequence"/>
</dbReference>